<sequence>MHSLYYLSATQIIELIKTKQVSAEEIMRAHLDRIDNINPSINALTQRVNHEKCIDEARQTDALIANKKPLKKLAGLPIAIKDALKIKGLICSAASPGWYKAGVASENATIVNRLQNEGAIIVGLTNVPEMCRGGDSDNLIYGRTNNPYDLSKTSGGSSGGSAALIAAGGVSLAIGSDGGGSIVQPSHCTGIAALKPTHGRIPPTGSIGGDAWGMISSMISYGPMARSVKDLLLGLTVIAGPDDCHPYTPPVDILSAVPLEQLRIAYFTENGFTPVNEEIQKTVREAALSLQSDVHSVTEDRPFCIGEAFNLHWDLFLGGDRGLGFKTLLHNLGVDKFSWELQEFVRQAELCELSVMELNERMVAIDRFRSEMLFFMKNYDVLISPVFPTVAKKHGIGIKEISDFSYAMAHNLTGWPTAVVRCGTSFDGLPIGVQVAARPWRDTNALAIAERLEQIHGGWRAPLM</sequence>
<evidence type="ECO:0000313" key="2">
    <source>
        <dbReference type="EMBL" id="WED43549.1"/>
    </source>
</evidence>
<dbReference type="PANTHER" id="PTHR43372:SF4">
    <property type="entry name" value="FATTY-ACID AMIDE HYDROLASE 2"/>
    <property type="match status" value="1"/>
</dbReference>
<evidence type="ECO:0000313" key="3">
    <source>
        <dbReference type="Proteomes" id="UP001222087"/>
    </source>
</evidence>
<dbReference type="PANTHER" id="PTHR43372">
    <property type="entry name" value="FATTY-ACID AMIDE HYDROLASE"/>
    <property type="match status" value="1"/>
</dbReference>
<accession>A0ABY8AS88</accession>
<dbReference type="Gene3D" id="3.90.1300.10">
    <property type="entry name" value="Amidase signature (AS) domain"/>
    <property type="match status" value="1"/>
</dbReference>
<protein>
    <submittedName>
        <fullName evidence="2">Amidase</fullName>
    </submittedName>
</protein>
<gene>
    <name evidence="2" type="ORF">PXX05_01885</name>
</gene>
<feature type="domain" description="Amidase" evidence="1">
    <location>
        <begin position="25"/>
        <end position="444"/>
    </location>
</feature>
<name>A0ABY8AS88_9GAMM</name>
<evidence type="ECO:0000259" key="1">
    <source>
        <dbReference type="Pfam" id="PF01425"/>
    </source>
</evidence>
<dbReference type="InterPro" id="IPR023631">
    <property type="entry name" value="Amidase_dom"/>
</dbReference>
<dbReference type="SUPFAM" id="SSF75304">
    <property type="entry name" value="Amidase signature (AS) enzymes"/>
    <property type="match status" value="1"/>
</dbReference>
<reference evidence="2 3" key="1">
    <citation type="submission" date="2023-02" db="EMBL/GenBank/DDBJ databases">
        <title>Genome Sequence of L. cardiaca H63T.</title>
        <authorList>
            <person name="Lopez A.E."/>
            <person name="Cianciotto N.P."/>
        </authorList>
    </citation>
    <scope>NUCLEOTIDE SEQUENCE [LARGE SCALE GENOMIC DNA]</scope>
    <source>
        <strain evidence="2 3">H63</strain>
    </source>
</reference>
<proteinExistence type="predicted"/>
<dbReference type="Proteomes" id="UP001222087">
    <property type="component" value="Chromosome"/>
</dbReference>
<dbReference type="Pfam" id="PF01425">
    <property type="entry name" value="Amidase"/>
    <property type="match status" value="1"/>
</dbReference>
<dbReference type="InterPro" id="IPR036928">
    <property type="entry name" value="AS_sf"/>
</dbReference>
<organism evidence="2 3">
    <name type="scientific">Legionella cardiaca</name>
    <dbReference type="NCBI Taxonomy" id="1071983"/>
    <lineage>
        <taxon>Bacteria</taxon>
        <taxon>Pseudomonadati</taxon>
        <taxon>Pseudomonadota</taxon>
        <taxon>Gammaproteobacteria</taxon>
        <taxon>Legionellales</taxon>
        <taxon>Legionellaceae</taxon>
        <taxon>Legionella</taxon>
    </lineage>
</organism>
<keyword evidence="3" id="KW-1185">Reference proteome</keyword>
<dbReference type="RefSeq" id="WP_275089358.1">
    <property type="nucleotide sequence ID" value="NZ_CP119078.1"/>
</dbReference>
<dbReference type="InterPro" id="IPR052739">
    <property type="entry name" value="FAAH2"/>
</dbReference>
<dbReference type="EMBL" id="CP119078">
    <property type="protein sequence ID" value="WED43549.1"/>
    <property type="molecule type" value="Genomic_DNA"/>
</dbReference>